<evidence type="ECO:0000313" key="2">
    <source>
        <dbReference type="EMBL" id="EIW82129.1"/>
    </source>
</evidence>
<dbReference type="RefSeq" id="XP_007767908.1">
    <property type="nucleotide sequence ID" value="XM_007769718.1"/>
</dbReference>
<dbReference type="Proteomes" id="UP000053558">
    <property type="component" value="Unassembled WGS sequence"/>
</dbReference>
<proteinExistence type="predicted"/>
<feature type="transmembrane region" description="Helical" evidence="1">
    <location>
        <begin position="12"/>
        <end position="30"/>
    </location>
</feature>
<keyword evidence="1" id="KW-1133">Transmembrane helix</keyword>
<dbReference type="KEGG" id="cput:CONPUDRAFT_153014"/>
<evidence type="ECO:0000256" key="1">
    <source>
        <dbReference type="SAM" id="Phobius"/>
    </source>
</evidence>
<protein>
    <submittedName>
        <fullName evidence="2">Uncharacterized protein</fullName>
    </submittedName>
</protein>
<evidence type="ECO:0000313" key="3">
    <source>
        <dbReference type="Proteomes" id="UP000053558"/>
    </source>
</evidence>
<accession>A0A5M3MSI8</accession>
<reference evidence="3" key="1">
    <citation type="journal article" date="2012" name="Science">
        <title>The Paleozoic origin of enzymatic lignin decomposition reconstructed from 31 fungal genomes.</title>
        <authorList>
            <person name="Floudas D."/>
            <person name="Binder M."/>
            <person name="Riley R."/>
            <person name="Barry K."/>
            <person name="Blanchette R.A."/>
            <person name="Henrissat B."/>
            <person name="Martinez A.T."/>
            <person name="Otillar R."/>
            <person name="Spatafora J.W."/>
            <person name="Yadav J.S."/>
            <person name="Aerts A."/>
            <person name="Benoit I."/>
            <person name="Boyd A."/>
            <person name="Carlson A."/>
            <person name="Copeland A."/>
            <person name="Coutinho P.M."/>
            <person name="de Vries R.P."/>
            <person name="Ferreira P."/>
            <person name="Findley K."/>
            <person name="Foster B."/>
            <person name="Gaskell J."/>
            <person name="Glotzer D."/>
            <person name="Gorecki P."/>
            <person name="Heitman J."/>
            <person name="Hesse C."/>
            <person name="Hori C."/>
            <person name="Igarashi K."/>
            <person name="Jurgens J.A."/>
            <person name="Kallen N."/>
            <person name="Kersten P."/>
            <person name="Kohler A."/>
            <person name="Kuees U."/>
            <person name="Kumar T.K.A."/>
            <person name="Kuo A."/>
            <person name="LaButti K."/>
            <person name="Larrondo L.F."/>
            <person name="Lindquist E."/>
            <person name="Ling A."/>
            <person name="Lombard V."/>
            <person name="Lucas S."/>
            <person name="Lundell T."/>
            <person name="Martin R."/>
            <person name="McLaughlin D.J."/>
            <person name="Morgenstern I."/>
            <person name="Morin E."/>
            <person name="Murat C."/>
            <person name="Nagy L.G."/>
            <person name="Nolan M."/>
            <person name="Ohm R.A."/>
            <person name="Patyshakuliyeva A."/>
            <person name="Rokas A."/>
            <person name="Ruiz-Duenas F.J."/>
            <person name="Sabat G."/>
            <person name="Salamov A."/>
            <person name="Samejima M."/>
            <person name="Schmutz J."/>
            <person name="Slot J.C."/>
            <person name="St John F."/>
            <person name="Stenlid J."/>
            <person name="Sun H."/>
            <person name="Sun S."/>
            <person name="Syed K."/>
            <person name="Tsang A."/>
            <person name="Wiebenga A."/>
            <person name="Young D."/>
            <person name="Pisabarro A."/>
            <person name="Eastwood D.C."/>
            <person name="Martin F."/>
            <person name="Cullen D."/>
            <person name="Grigoriev I.V."/>
            <person name="Hibbett D.S."/>
        </authorList>
    </citation>
    <scope>NUCLEOTIDE SEQUENCE [LARGE SCALE GENOMIC DNA]</scope>
    <source>
        <strain evidence="3">RWD-64-598 SS2</strain>
    </source>
</reference>
<sequence length="103" mass="11399">MSYLSKRQDPGHLSVWASLNFLFLILLGGIDEHDDCQLQGASTHNFPLSRTRSLPLATTTYLGLTSRHASSSKSTGPSPLTIEPDYLFFKAETSPMAHSKQYI</sequence>
<keyword evidence="3" id="KW-1185">Reference proteome</keyword>
<gene>
    <name evidence="2" type="ORF">CONPUDRAFT_153014</name>
</gene>
<keyword evidence="1" id="KW-0812">Transmembrane</keyword>
<organism evidence="2 3">
    <name type="scientific">Coniophora puteana (strain RWD-64-598)</name>
    <name type="common">Brown rot fungus</name>
    <dbReference type="NCBI Taxonomy" id="741705"/>
    <lineage>
        <taxon>Eukaryota</taxon>
        <taxon>Fungi</taxon>
        <taxon>Dikarya</taxon>
        <taxon>Basidiomycota</taxon>
        <taxon>Agaricomycotina</taxon>
        <taxon>Agaricomycetes</taxon>
        <taxon>Agaricomycetidae</taxon>
        <taxon>Boletales</taxon>
        <taxon>Coniophorineae</taxon>
        <taxon>Coniophoraceae</taxon>
        <taxon>Coniophora</taxon>
    </lineage>
</organism>
<dbReference type="GeneID" id="19203107"/>
<dbReference type="AlphaFoldDB" id="A0A5M3MSI8"/>
<comment type="caution">
    <text evidence="2">The sequence shown here is derived from an EMBL/GenBank/DDBJ whole genome shotgun (WGS) entry which is preliminary data.</text>
</comment>
<dbReference type="EMBL" id="JH711577">
    <property type="protein sequence ID" value="EIW82129.1"/>
    <property type="molecule type" value="Genomic_DNA"/>
</dbReference>
<name>A0A5M3MSI8_CONPW</name>
<keyword evidence="1" id="KW-0472">Membrane</keyword>